<dbReference type="SUPFAM" id="SSF55781">
    <property type="entry name" value="GAF domain-like"/>
    <property type="match status" value="1"/>
</dbReference>
<sequence length="174" mass="18853">MNIAIPSHLRRLRVVHRLQTVLPGAVLDALCEIGMRAAGADLALCTVVDDRQHRIVGRAGTDVTVFPRIGGPVAGRRDLMLLPDMAGDVATAAHPMVDGRLERMGAAILSPLHHDGEMVGMFGIAWRGPVAAFTDRQRDLVRRLAGLGEAQIRTEMTLARLAQDAFRHLDGMRG</sequence>
<protein>
    <submittedName>
        <fullName evidence="1">GAF domain-containing protein</fullName>
    </submittedName>
</protein>
<dbReference type="Gene3D" id="3.30.450.40">
    <property type="match status" value="1"/>
</dbReference>
<dbReference type="RefSeq" id="WP_161763179.1">
    <property type="nucleotide sequence ID" value="NZ_JAAATX020000010.1"/>
</dbReference>
<reference evidence="1 2" key="1">
    <citation type="submission" date="2021-06" db="EMBL/GenBank/DDBJ databases">
        <title>Rhodobacteraceae bacterium strain HSP-20.</title>
        <authorList>
            <person name="Chen W.-M."/>
        </authorList>
    </citation>
    <scope>NUCLEOTIDE SEQUENCE [LARGE SCALE GENOMIC DNA]</scope>
    <source>
        <strain evidence="1 2">HSP-20</strain>
    </source>
</reference>
<evidence type="ECO:0000313" key="2">
    <source>
        <dbReference type="Proteomes" id="UP000731907"/>
    </source>
</evidence>
<organism evidence="1 2">
    <name type="scientific">Paragemmobacter amnigenus</name>
    <dbReference type="NCBI Taxonomy" id="2852097"/>
    <lineage>
        <taxon>Bacteria</taxon>
        <taxon>Pseudomonadati</taxon>
        <taxon>Pseudomonadota</taxon>
        <taxon>Alphaproteobacteria</taxon>
        <taxon>Rhodobacterales</taxon>
        <taxon>Paracoccaceae</taxon>
        <taxon>Paragemmobacter</taxon>
    </lineage>
</organism>
<comment type="caution">
    <text evidence="1">The sequence shown here is derived from an EMBL/GenBank/DDBJ whole genome shotgun (WGS) entry which is preliminary data.</text>
</comment>
<dbReference type="Proteomes" id="UP000731907">
    <property type="component" value="Unassembled WGS sequence"/>
</dbReference>
<accession>A0ABS6J5P9</accession>
<name>A0ABS6J5P9_9RHOB</name>
<evidence type="ECO:0000313" key="1">
    <source>
        <dbReference type="EMBL" id="MBU9699079.1"/>
    </source>
</evidence>
<dbReference type="InterPro" id="IPR029016">
    <property type="entry name" value="GAF-like_dom_sf"/>
</dbReference>
<dbReference type="EMBL" id="JAAATX020000010">
    <property type="protein sequence ID" value="MBU9699079.1"/>
    <property type="molecule type" value="Genomic_DNA"/>
</dbReference>
<keyword evidence="2" id="KW-1185">Reference proteome</keyword>
<gene>
    <name evidence="1" type="ORF">GU927_014605</name>
</gene>
<proteinExistence type="predicted"/>